<evidence type="ECO:0000256" key="10">
    <source>
        <dbReference type="ARBA" id="ARBA00029774"/>
    </source>
</evidence>
<feature type="domain" description="YrdC-like" evidence="12">
    <location>
        <begin position="3"/>
        <end position="188"/>
    </location>
</feature>
<keyword evidence="9" id="KW-0067">ATP-binding</keyword>
<comment type="subcellular location">
    <subcellularLocation>
        <location evidence="1">Cytoplasm</location>
    </subcellularLocation>
</comment>
<dbReference type="GO" id="GO:0005737">
    <property type="term" value="C:cytoplasm"/>
    <property type="evidence" value="ECO:0007669"/>
    <property type="project" value="UniProtKB-SubCell"/>
</dbReference>
<dbReference type="KEGG" id="syc:syc2230_c"/>
<dbReference type="SUPFAM" id="SSF55821">
    <property type="entry name" value="YrdC/RibB"/>
    <property type="match status" value="1"/>
</dbReference>
<dbReference type="PANTHER" id="PTHR17490">
    <property type="entry name" value="SUA5"/>
    <property type="match status" value="1"/>
</dbReference>
<comment type="catalytic activity">
    <reaction evidence="11">
        <text>L-threonine + hydrogencarbonate + ATP = L-threonylcarbamoyladenylate + diphosphate + H2O</text>
        <dbReference type="Rhea" id="RHEA:36407"/>
        <dbReference type="ChEBI" id="CHEBI:15377"/>
        <dbReference type="ChEBI" id="CHEBI:17544"/>
        <dbReference type="ChEBI" id="CHEBI:30616"/>
        <dbReference type="ChEBI" id="CHEBI:33019"/>
        <dbReference type="ChEBI" id="CHEBI:57926"/>
        <dbReference type="ChEBI" id="CHEBI:73682"/>
        <dbReference type="EC" id="2.7.7.87"/>
    </reaction>
</comment>
<evidence type="ECO:0000256" key="8">
    <source>
        <dbReference type="ARBA" id="ARBA00022741"/>
    </source>
</evidence>
<evidence type="ECO:0000313" key="13">
    <source>
        <dbReference type="EMBL" id="BAD80420.1"/>
    </source>
</evidence>
<evidence type="ECO:0000313" key="14">
    <source>
        <dbReference type="Proteomes" id="UP000001175"/>
    </source>
</evidence>
<dbReference type="EC" id="2.7.7.87" evidence="3"/>
<name>A0A0H3KC76_SYNP6</name>
<dbReference type="Pfam" id="PF01300">
    <property type="entry name" value="Sua5_yciO_yrdC"/>
    <property type="match status" value="1"/>
</dbReference>
<dbReference type="Proteomes" id="UP000001175">
    <property type="component" value="Chromosome"/>
</dbReference>
<dbReference type="EMBL" id="AP008231">
    <property type="protein sequence ID" value="BAD80420.1"/>
    <property type="molecule type" value="Genomic_DNA"/>
</dbReference>
<dbReference type="GO" id="GO:0000049">
    <property type="term" value="F:tRNA binding"/>
    <property type="evidence" value="ECO:0007669"/>
    <property type="project" value="TreeGrafter"/>
</dbReference>
<reference evidence="13 14" key="1">
    <citation type="journal article" date="2007" name="Photosyn. Res.">
        <title>Complete nucleotide sequence of the freshwater unicellular cyanobacterium Synechococcus elongatus PCC 6301 chromosome: gene content and organization.</title>
        <authorList>
            <person name="Sugita C."/>
            <person name="Ogata K."/>
            <person name="Shikata M."/>
            <person name="Jikuya H."/>
            <person name="Takano J."/>
            <person name="Furumichi M."/>
            <person name="Kanehisa M."/>
            <person name="Omata T."/>
            <person name="Sugiura M."/>
            <person name="Sugita M."/>
        </authorList>
    </citation>
    <scope>NUCLEOTIDE SEQUENCE [LARGE SCALE GENOMIC DNA]</scope>
    <source>
        <strain evidence="14">ATCC 27144 / PCC 6301 / SAUG 1402/1</strain>
    </source>
</reference>
<dbReference type="Gene3D" id="3.90.870.10">
    <property type="entry name" value="DHBP synthase"/>
    <property type="match status" value="1"/>
</dbReference>
<organism evidence="13 14">
    <name type="scientific">Synechococcus sp. (strain ATCC 27144 / PCC 6301 / SAUG 1402/1)</name>
    <name type="common">Anacystis nidulans</name>
    <dbReference type="NCBI Taxonomy" id="269084"/>
    <lineage>
        <taxon>Bacteria</taxon>
        <taxon>Bacillati</taxon>
        <taxon>Cyanobacteriota</taxon>
        <taxon>Cyanophyceae</taxon>
        <taxon>Synechococcales</taxon>
        <taxon>Synechococcaceae</taxon>
        <taxon>Synechococcus</taxon>
    </lineage>
</organism>
<keyword evidence="7" id="KW-0548">Nucleotidyltransferase</keyword>
<dbReference type="eggNOG" id="COG0009">
    <property type="taxonomic scope" value="Bacteria"/>
</dbReference>
<dbReference type="GO" id="GO:0006450">
    <property type="term" value="P:regulation of translational fidelity"/>
    <property type="evidence" value="ECO:0007669"/>
    <property type="project" value="TreeGrafter"/>
</dbReference>
<evidence type="ECO:0000256" key="3">
    <source>
        <dbReference type="ARBA" id="ARBA00012584"/>
    </source>
</evidence>
<evidence type="ECO:0000256" key="1">
    <source>
        <dbReference type="ARBA" id="ARBA00004496"/>
    </source>
</evidence>
<comment type="similarity">
    <text evidence="2">Belongs to the SUA5 family.</text>
</comment>
<evidence type="ECO:0000256" key="7">
    <source>
        <dbReference type="ARBA" id="ARBA00022695"/>
    </source>
</evidence>
<dbReference type="AlphaFoldDB" id="A0A0H3KC76"/>
<dbReference type="RefSeq" id="WP_011244540.1">
    <property type="nucleotide sequence ID" value="NC_006576.1"/>
</dbReference>
<dbReference type="InterPro" id="IPR006070">
    <property type="entry name" value="Sua5-like_dom"/>
</dbReference>
<dbReference type="InterPro" id="IPR017945">
    <property type="entry name" value="DHBP_synth_RibB-like_a/b_dom"/>
</dbReference>
<dbReference type="PROSITE" id="PS51163">
    <property type="entry name" value="YRDC"/>
    <property type="match status" value="1"/>
</dbReference>
<keyword evidence="5" id="KW-0808">Transferase</keyword>
<evidence type="ECO:0000256" key="9">
    <source>
        <dbReference type="ARBA" id="ARBA00022840"/>
    </source>
</evidence>
<dbReference type="InterPro" id="IPR050156">
    <property type="entry name" value="TC-AMP_synthase_SUA5"/>
</dbReference>
<evidence type="ECO:0000259" key="12">
    <source>
        <dbReference type="PROSITE" id="PS51163"/>
    </source>
</evidence>
<evidence type="ECO:0000256" key="11">
    <source>
        <dbReference type="ARBA" id="ARBA00048366"/>
    </source>
</evidence>
<dbReference type="GO" id="GO:0005524">
    <property type="term" value="F:ATP binding"/>
    <property type="evidence" value="ECO:0007669"/>
    <property type="project" value="UniProtKB-KW"/>
</dbReference>
<keyword evidence="8" id="KW-0547">Nucleotide-binding</keyword>
<evidence type="ECO:0000256" key="2">
    <source>
        <dbReference type="ARBA" id="ARBA00007663"/>
    </source>
</evidence>
<evidence type="ECO:0000256" key="5">
    <source>
        <dbReference type="ARBA" id="ARBA00022679"/>
    </source>
</evidence>
<dbReference type="GO" id="GO:0061710">
    <property type="term" value="F:L-threonylcarbamoyladenylate synthase"/>
    <property type="evidence" value="ECO:0007669"/>
    <property type="project" value="UniProtKB-EC"/>
</dbReference>
<dbReference type="GO" id="GO:0003725">
    <property type="term" value="F:double-stranded RNA binding"/>
    <property type="evidence" value="ECO:0007669"/>
    <property type="project" value="InterPro"/>
</dbReference>
<evidence type="ECO:0000256" key="4">
    <source>
        <dbReference type="ARBA" id="ARBA00022490"/>
    </source>
</evidence>
<sequence>MVRLSLAAVITAAQAGQVISFPTDTLPALAVQPDQAAQIYRLKQRPSEKPLILMAATAAELWPFAQGSPEDQAQWNAIANQYWPGALTLVLPASDRLPAAANPLDRSSIGLHIPACALARQILAETGPLATTSANRSGEPALLNPDAIAAEFPEVTVLAEDPWPDPSGLASTARALASRWTMASSAAGQHCSGGGVSPWRSH</sequence>
<keyword evidence="4" id="KW-0963">Cytoplasm</keyword>
<proteinExistence type="inferred from homology"/>
<keyword evidence="6" id="KW-0819">tRNA processing</keyword>
<evidence type="ECO:0000256" key="6">
    <source>
        <dbReference type="ARBA" id="ARBA00022694"/>
    </source>
</evidence>
<protein>
    <recommendedName>
        <fullName evidence="10">L-threonylcarbamoyladenylate synthase</fullName>
        <ecNumber evidence="3">2.7.7.87</ecNumber>
    </recommendedName>
    <alternativeName>
        <fullName evidence="10">L-threonylcarbamoyladenylate synthase</fullName>
    </alternativeName>
</protein>
<dbReference type="GO" id="GO:0008033">
    <property type="term" value="P:tRNA processing"/>
    <property type="evidence" value="ECO:0007669"/>
    <property type="project" value="UniProtKB-KW"/>
</dbReference>
<gene>
    <name evidence="13" type="ordered locus">syc2230_c</name>
</gene>
<dbReference type="PANTHER" id="PTHR17490:SF16">
    <property type="entry name" value="THREONYLCARBAMOYL-AMP SYNTHASE"/>
    <property type="match status" value="1"/>
</dbReference>
<accession>A0A0H3KC76</accession>